<keyword evidence="2" id="KW-1133">Transmembrane helix</keyword>
<evidence type="ECO:0000256" key="1">
    <source>
        <dbReference type="SAM" id="MobiDB-lite"/>
    </source>
</evidence>
<feature type="region of interest" description="Disordered" evidence="1">
    <location>
        <begin position="1"/>
        <end position="28"/>
    </location>
</feature>
<feature type="compositionally biased region" description="Basic and acidic residues" evidence="1">
    <location>
        <begin position="1"/>
        <end position="17"/>
    </location>
</feature>
<keyword evidence="4" id="KW-1185">Reference proteome</keyword>
<dbReference type="EMBL" id="VICG01000004">
    <property type="protein sequence ID" value="KAA8572929.1"/>
    <property type="molecule type" value="Genomic_DNA"/>
</dbReference>
<sequence length="138" mass="14805">MGEGKRANNDQANDRIGGRWTGGKRNRRESPRVGFPLAIRFALCCASLPTVWIAHSMHAGYLPIASTAHSYPATHPRHWKIISRSATALASRLRDASAGPLEVMHGEYQGVVSAAAAAVVTLKKTYQSITGPSLKCAP</sequence>
<keyword evidence="2" id="KW-0472">Membrane</keyword>
<evidence type="ECO:0000256" key="2">
    <source>
        <dbReference type="SAM" id="Phobius"/>
    </source>
</evidence>
<evidence type="ECO:0000313" key="4">
    <source>
        <dbReference type="Proteomes" id="UP000322873"/>
    </source>
</evidence>
<comment type="caution">
    <text evidence="3">The sequence shown here is derived from an EMBL/GenBank/DDBJ whole genome shotgun (WGS) entry which is preliminary data.</text>
</comment>
<feature type="transmembrane region" description="Helical" evidence="2">
    <location>
        <begin position="33"/>
        <end position="54"/>
    </location>
</feature>
<protein>
    <submittedName>
        <fullName evidence="3">Uncharacterized protein</fullName>
    </submittedName>
</protein>
<proteinExistence type="predicted"/>
<gene>
    <name evidence="3" type="ORF">EYC84_003480</name>
</gene>
<dbReference type="AlphaFoldDB" id="A0A5M9JXP5"/>
<dbReference type="Proteomes" id="UP000322873">
    <property type="component" value="Unassembled WGS sequence"/>
</dbReference>
<name>A0A5M9JXP5_MONFR</name>
<keyword evidence="2" id="KW-0812">Transmembrane</keyword>
<organism evidence="3 4">
    <name type="scientific">Monilinia fructicola</name>
    <name type="common">Brown rot fungus</name>
    <name type="synonym">Ciboria fructicola</name>
    <dbReference type="NCBI Taxonomy" id="38448"/>
    <lineage>
        <taxon>Eukaryota</taxon>
        <taxon>Fungi</taxon>
        <taxon>Dikarya</taxon>
        <taxon>Ascomycota</taxon>
        <taxon>Pezizomycotina</taxon>
        <taxon>Leotiomycetes</taxon>
        <taxon>Helotiales</taxon>
        <taxon>Sclerotiniaceae</taxon>
        <taxon>Monilinia</taxon>
    </lineage>
</organism>
<accession>A0A5M9JXP5</accession>
<evidence type="ECO:0000313" key="3">
    <source>
        <dbReference type="EMBL" id="KAA8572929.1"/>
    </source>
</evidence>
<reference evidence="3 4" key="1">
    <citation type="submission" date="2019-06" db="EMBL/GenBank/DDBJ databases">
        <title>Genome Sequence of the Brown Rot Fungal Pathogen Monilinia fructicola.</title>
        <authorList>
            <person name="De Miccolis Angelini R.M."/>
            <person name="Landi L."/>
            <person name="Abate D."/>
            <person name="Pollastro S."/>
            <person name="Romanazzi G."/>
            <person name="Faretra F."/>
        </authorList>
    </citation>
    <scope>NUCLEOTIDE SEQUENCE [LARGE SCALE GENOMIC DNA]</scope>
    <source>
        <strain evidence="3 4">Mfrc123</strain>
    </source>
</reference>